<dbReference type="InterPro" id="IPR023374">
    <property type="entry name" value="AttH-like_dom_sf"/>
</dbReference>
<protein>
    <submittedName>
        <fullName evidence="2">Lipocalin family protein</fullName>
    </submittedName>
</protein>
<dbReference type="PANTHER" id="PTHR38591">
    <property type="entry name" value="HYDROLASE"/>
    <property type="match status" value="1"/>
</dbReference>
<evidence type="ECO:0000313" key="3">
    <source>
        <dbReference type="Proteomes" id="UP001153404"/>
    </source>
</evidence>
<feature type="region of interest" description="Disordered" evidence="1">
    <location>
        <begin position="28"/>
        <end position="56"/>
    </location>
</feature>
<sequence>MTGEGWDWFGLQLTDGRELLVSRLRPAGANPEAGEDARTEARLIGRDGSTTPSDRVVLQPSRNWRSLETGADYPVAWTISLPDYGMALRVAPLMDGQEMPVLGPLRAIWEGVVAFEGDEQDGGGAPARIAGYGFMELVGYPQTARTVPAPFPHLP</sequence>
<dbReference type="Pfam" id="PF17186">
    <property type="entry name" value="Lipocalin_9"/>
    <property type="match status" value="1"/>
</dbReference>
<dbReference type="PANTHER" id="PTHR38591:SF1">
    <property type="entry name" value="BLL1000 PROTEIN"/>
    <property type="match status" value="1"/>
</dbReference>
<comment type="caution">
    <text evidence="2">The sequence shown here is derived from an EMBL/GenBank/DDBJ whole genome shotgun (WGS) entry which is preliminary data.</text>
</comment>
<organism evidence="2 3">
    <name type="scientific">Cohnella rhizosphaerae</name>
    <dbReference type="NCBI Taxonomy" id="1457232"/>
    <lineage>
        <taxon>Bacteria</taxon>
        <taxon>Bacillati</taxon>
        <taxon>Bacillota</taxon>
        <taxon>Bacilli</taxon>
        <taxon>Bacillales</taxon>
        <taxon>Paenibacillaceae</taxon>
        <taxon>Cohnella</taxon>
    </lineage>
</organism>
<dbReference type="SUPFAM" id="SSF159245">
    <property type="entry name" value="AttH-like"/>
    <property type="match status" value="1"/>
</dbReference>
<keyword evidence="3" id="KW-1185">Reference proteome</keyword>
<evidence type="ECO:0000313" key="2">
    <source>
        <dbReference type="EMBL" id="MDG0809536.1"/>
    </source>
</evidence>
<feature type="compositionally biased region" description="Basic and acidic residues" evidence="1">
    <location>
        <begin position="35"/>
        <end position="45"/>
    </location>
</feature>
<dbReference type="EMBL" id="JAPDIA010000003">
    <property type="protein sequence ID" value="MDG0809536.1"/>
    <property type="molecule type" value="Genomic_DNA"/>
</dbReference>
<name>A0A9X4KSP6_9BACL</name>
<gene>
    <name evidence="2" type="ORF">OMP40_09390</name>
</gene>
<proteinExistence type="predicted"/>
<dbReference type="AlphaFoldDB" id="A0A9X4KSP6"/>
<dbReference type="Proteomes" id="UP001153404">
    <property type="component" value="Unassembled WGS sequence"/>
</dbReference>
<accession>A0A9X4KSP6</accession>
<dbReference type="Gene3D" id="2.40.370.10">
    <property type="entry name" value="AttH-like domain"/>
    <property type="match status" value="1"/>
</dbReference>
<reference evidence="2" key="1">
    <citation type="submission" date="2022-10" db="EMBL/GenBank/DDBJ databases">
        <title>Comparative genomic analysis of Cohnella hashimotonis sp. nov., isolated from the International Space Station.</title>
        <authorList>
            <person name="Simpson A."/>
            <person name="Venkateswaran K."/>
        </authorList>
    </citation>
    <scope>NUCLEOTIDE SEQUENCE</scope>
    <source>
        <strain evidence="2">DSM 28161</strain>
    </source>
</reference>
<evidence type="ECO:0000256" key="1">
    <source>
        <dbReference type="SAM" id="MobiDB-lite"/>
    </source>
</evidence>